<dbReference type="GO" id="GO:0016579">
    <property type="term" value="P:protein deubiquitination"/>
    <property type="evidence" value="ECO:0007669"/>
    <property type="project" value="InterPro"/>
</dbReference>
<dbReference type="InterPro" id="IPR038765">
    <property type="entry name" value="Papain-like_cys_pep_sf"/>
</dbReference>
<dbReference type="GO" id="GO:0004843">
    <property type="term" value="F:cysteine-type deubiquitinase activity"/>
    <property type="evidence" value="ECO:0007669"/>
    <property type="project" value="InterPro"/>
</dbReference>
<dbReference type="Pfam" id="PF00443">
    <property type="entry name" value="UCH"/>
    <property type="match status" value="1"/>
</dbReference>
<dbReference type="PROSITE" id="PS50235">
    <property type="entry name" value="USP_3"/>
    <property type="match status" value="1"/>
</dbReference>
<dbReference type="STRING" id="1157962.A0A250XQF1"/>
<reference evidence="13 14" key="1">
    <citation type="submission" date="2017-08" db="EMBL/GenBank/DDBJ databases">
        <title>Acidophilic green algal genome provides insights into adaptation to an acidic environment.</title>
        <authorList>
            <person name="Hirooka S."/>
            <person name="Hirose Y."/>
            <person name="Kanesaki Y."/>
            <person name="Higuchi S."/>
            <person name="Fujiwara T."/>
            <person name="Onuma R."/>
            <person name="Era A."/>
            <person name="Ohbayashi R."/>
            <person name="Uzuka A."/>
            <person name="Nozaki H."/>
            <person name="Yoshikawa H."/>
            <person name="Miyagishima S.Y."/>
        </authorList>
    </citation>
    <scope>NUCLEOTIDE SEQUENCE [LARGE SCALE GENOMIC DNA]</scope>
    <source>
        <strain evidence="13 14">NIES-2499</strain>
    </source>
</reference>
<evidence type="ECO:0000256" key="5">
    <source>
        <dbReference type="ARBA" id="ARBA00022771"/>
    </source>
</evidence>
<evidence type="ECO:0000256" key="1">
    <source>
        <dbReference type="ARBA" id="ARBA00004123"/>
    </source>
</evidence>
<dbReference type="InterPro" id="IPR013083">
    <property type="entry name" value="Znf_RING/FYVE/PHD"/>
</dbReference>
<keyword evidence="8" id="KW-0539">Nucleus</keyword>
<dbReference type="CDD" id="cd02669">
    <property type="entry name" value="Peptidase_C19M"/>
    <property type="match status" value="1"/>
</dbReference>
<dbReference type="PANTHER" id="PTHR21646:SF16">
    <property type="entry name" value="U4_U6.U5 TRI-SNRNP-ASSOCIATED PROTEIN 2"/>
    <property type="match status" value="1"/>
</dbReference>
<feature type="compositionally biased region" description="Basic and acidic residues" evidence="10">
    <location>
        <begin position="45"/>
        <end position="68"/>
    </location>
</feature>
<keyword evidence="2" id="KW-0507">mRNA processing</keyword>
<evidence type="ECO:0000256" key="10">
    <source>
        <dbReference type="SAM" id="MobiDB-lite"/>
    </source>
</evidence>
<gene>
    <name evidence="13" type="ORF">CEUSTIGMA_g12714.t1</name>
</gene>
<sequence>MTVADALYEWENITQQSTKNFMSKRPREVNAGEDVDVDASSNPDLKQETTDVSHEEEKADMVTHKFEKEDENDDDDRIHLPSSTSRSNMRKGKDCPYLDTISRQNLDFDFEKCCSVSLSHVNVYVCLVCGKYFQGRGLSTHVYTHSLETGHHMFMKTDNGKVFCLPDNYEVSDRSLDDIRHVLSPTFTPAEVQRLDLDVRWARALDGSEYMPGLVGLNNMRANDYVNVIIHILSRVSPIRDFFLQPDNYKQCRSMLVQRTGELLRKIWNTRNFKGQVSPHEFMQAVMTCSKKRFVIEKQSDPVEFFSWLLNTLHSDLTGGKIKKQSIITQCFQGELEVTTEKGTGKGKAATAEEDIVERVPFLLLALDLPAAPLFKDVLEKNIIPQVPIFNIMRKFDGVTVTDDIRLGRRHMRVTRLPRYLSMHMKRFTKNNFFMEKNPTIVNFPVKNLELRDIIPLPENLQGTKYDLIANIIHEGKAGEGMYRLHVHRKVEEIWYEVQDLRVVDILPQMVALSESFFQVYELKQSSSVPVKYEVKQL</sequence>
<dbReference type="SMART" id="SM00290">
    <property type="entry name" value="ZnF_UBP"/>
    <property type="match status" value="1"/>
</dbReference>
<dbReference type="GO" id="GO:0005681">
    <property type="term" value="C:spliceosomal complex"/>
    <property type="evidence" value="ECO:0007669"/>
    <property type="project" value="UniProtKB-KW"/>
</dbReference>
<dbReference type="Proteomes" id="UP000232323">
    <property type="component" value="Unassembled WGS sequence"/>
</dbReference>
<keyword evidence="6" id="KW-0862">Zinc</keyword>
<keyword evidence="7" id="KW-0508">mRNA splicing</keyword>
<dbReference type="PANTHER" id="PTHR21646">
    <property type="entry name" value="UBIQUITIN CARBOXYL-TERMINAL HYDROLASE"/>
    <property type="match status" value="1"/>
</dbReference>
<evidence type="ECO:0000256" key="7">
    <source>
        <dbReference type="ARBA" id="ARBA00023187"/>
    </source>
</evidence>
<comment type="subcellular location">
    <subcellularLocation>
        <location evidence="1">Nucleus</location>
    </subcellularLocation>
</comment>
<evidence type="ECO:0000256" key="8">
    <source>
        <dbReference type="ARBA" id="ARBA00023242"/>
    </source>
</evidence>
<evidence type="ECO:0000313" key="13">
    <source>
        <dbReference type="EMBL" id="GAX85297.1"/>
    </source>
</evidence>
<dbReference type="EMBL" id="BEGY01000161">
    <property type="protein sequence ID" value="GAX85297.1"/>
    <property type="molecule type" value="Genomic_DNA"/>
</dbReference>
<keyword evidence="4" id="KW-0747">Spliceosome</keyword>
<evidence type="ECO:0000256" key="9">
    <source>
        <dbReference type="PROSITE-ProRule" id="PRU00502"/>
    </source>
</evidence>
<dbReference type="OrthoDB" id="10263353at2759"/>
<dbReference type="InterPro" id="IPR028889">
    <property type="entry name" value="USP"/>
</dbReference>
<dbReference type="Pfam" id="PF02148">
    <property type="entry name" value="zf-UBP"/>
    <property type="match status" value="1"/>
</dbReference>
<dbReference type="InterPro" id="IPR033809">
    <property type="entry name" value="USP39"/>
</dbReference>
<name>A0A250XQF1_9CHLO</name>
<feature type="region of interest" description="Disordered" evidence="10">
    <location>
        <begin position="19"/>
        <end position="91"/>
    </location>
</feature>
<dbReference type="InterPro" id="IPR050185">
    <property type="entry name" value="Ub_carboxyl-term_hydrolase"/>
</dbReference>
<keyword evidence="3" id="KW-0479">Metal-binding</keyword>
<dbReference type="SUPFAM" id="SSF54001">
    <property type="entry name" value="Cysteine proteinases"/>
    <property type="match status" value="1"/>
</dbReference>
<dbReference type="SUPFAM" id="SSF57850">
    <property type="entry name" value="RING/U-box"/>
    <property type="match status" value="1"/>
</dbReference>
<evidence type="ECO:0000256" key="3">
    <source>
        <dbReference type="ARBA" id="ARBA00022723"/>
    </source>
</evidence>
<dbReference type="InterPro" id="IPR001607">
    <property type="entry name" value="Znf_UBP"/>
</dbReference>
<evidence type="ECO:0000256" key="4">
    <source>
        <dbReference type="ARBA" id="ARBA00022728"/>
    </source>
</evidence>
<evidence type="ECO:0000256" key="2">
    <source>
        <dbReference type="ARBA" id="ARBA00022664"/>
    </source>
</evidence>
<keyword evidence="5 9" id="KW-0863">Zinc-finger</keyword>
<dbReference type="InterPro" id="IPR001394">
    <property type="entry name" value="Peptidase_C19_UCH"/>
</dbReference>
<evidence type="ECO:0000256" key="6">
    <source>
        <dbReference type="ARBA" id="ARBA00022833"/>
    </source>
</evidence>
<feature type="domain" description="USP" evidence="11">
    <location>
        <begin position="215"/>
        <end position="524"/>
    </location>
</feature>
<dbReference type="PROSITE" id="PS50271">
    <property type="entry name" value="ZF_UBP"/>
    <property type="match status" value="1"/>
</dbReference>
<keyword evidence="14" id="KW-1185">Reference proteome</keyword>
<evidence type="ECO:0000313" key="14">
    <source>
        <dbReference type="Proteomes" id="UP000232323"/>
    </source>
</evidence>
<organism evidence="13 14">
    <name type="scientific">Chlamydomonas eustigma</name>
    <dbReference type="NCBI Taxonomy" id="1157962"/>
    <lineage>
        <taxon>Eukaryota</taxon>
        <taxon>Viridiplantae</taxon>
        <taxon>Chlorophyta</taxon>
        <taxon>core chlorophytes</taxon>
        <taxon>Chlorophyceae</taxon>
        <taxon>CS clade</taxon>
        <taxon>Chlamydomonadales</taxon>
        <taxon>Chlamydomonadaceae</taxon>
        <taxon>Chlamydomonas</taxon>
    </lineage>
</organism>
<comment type="caution">
    <text evidence="13">The sequence shown here is derived from an EMBL/GenBank/DDBJ whole genome shotgun (WGS) entry which is preliminary data.</text>
</comment>
<evidence type="ECO:0000259" key="11">
    <source>
        <dbReference type="PROSITE" id="PS50235"/>
    </source>
</evidence>
<dbReference type="Gene3D" id="3.30.40.10">
    <property type="entry name" value="Zinc/RING finger domain, C3HC4 (zinc finger)"/>
    <property type="match status" value="1"/>
</dbReference>
<proteinExistence type="predicted"/>
<dbReference type="GO" id="GO:0000245">
    <property type="term" value="P:spliceosomal complex assembly"/>
    <property type="evidence" value="ECO:0007669"/>
    <property type="project" value="InterPro"/>
</dbReference>
<accession>A0A250XQF1</accession>
<dbReference type="GO" id="GO:0008270">
    <property type="term" value="F:zinc ion binding"/>
    <property type="evidence" value="ECO:0007669"/>
    <property type="project" value="UniProtKB-KW"/>
</dbReference>
<protein>
    <recommendedName>
        <fullName evidence="15">USP domain-containing protein</fullName>
    </recommendedName>
</protein>
<dbReference type="Gene3D" id="3.90.70.10">
    <property type="entry name" value="Cysteine proteinases"/>
    <property type="match status" value="1"/>
</dbReference>
<feature type="domain" description="UBP-type" evidence="12">
    <location>
        <begin position="93"/>
        <end position="190"/>
    </location>
</feature>
<evidence type="ECO:0008006" key="15">
    <source>
        <dbReference type="Google" id="ProtNLM"/>
    </source>
</evidence>
<evidence type="ECO:0000259" key="12">
    <source>
        <dbReference type="PROSITE" id="PS50271"/>
    </source>
</evidence>
<dbReference type="AlphaFoldDB" id="A0A250XQF1"/>